<evidence type="ECO:0000256" key="1">
    <source>
        <dbReference type="SAM" id="MobiDB-lite"/>
    </source>
</evidence>
<feature type="compositionally biased region" description="Low complexity" evidence="1">
    <location>
        <begin position="305"/>
        <end position="327"/>
    </location>
</feature>
<accession>A0A6N9TXE0</accession>
<evidence type="ECO:0008006" key="4">
    <source>
        <dbReference type="Google" id="ProtNLM"/>
    </source>
</evidence>
<organism evidence="2 3">
    <name type="scientific">Streptomyces halstedii</name>
    <dbReference type="NCBI Taxonomy" id="1944"/>
    <lineage>
        <taxon>Bacteria</taxon>
        <taxon>Bacillati</taxon>
        <taxon>Actinomycetota</taxon>
        <taxon>Actinomycetes</taxon>
        <taxon>Kitasatosporales</taxon>
        <taxon>Streptomycetaceae</taxon>
        <taxon>Streptomyces</taxon>
    </lineage>
</organism>
<feature type="region of interest" description="Disordered" evidence="1">
    <location>
        <begin position="155"/>
        <end position="224"/>
    </location>
</feature>
<feature type="compositionally biased region" description="Low complexity" evidence="1">
    <location>
        <begin position="273"/>
        <end position="282"/>
    </location>
</feature>
<dbReference type="RefSeq" id="WP_164342170.1">
    <property type="nucleotide sequence ID" value="NZ_JAAGLQ010000028.1"/>
</dbReference>
<protein>
    <recommendedName>
        <fullName evidence="4">DUF2637 domain-containing protein</fullName>
    </recommendedName>
</protein>
<dbReference type="AlphaFoldDB" id="A0A6N9TXE0"/>
<evidence type="ECO:0000313" key="2">
    <source>
        <dbReference type="EMBL" id="NEA14266.1"/>
    </source>
</evidence>
<comment type="caution">
    <text evidence="2">The sequence shown here is derived from an EMBL/GenBank/DDBJ whole genome shotgun (WGS) entry which is preliminary data.</text>
</comment>
<dbReference type="EMBL" id="JAAGLQ010000028">
    <property type="protein sequence ID" value="NEA14266.1"/>
    <property type="molecule type" value="Genomic_DNA"/>
</dbReference>
<evidence type="ECO:0000313" key="3">
    <source>
        <dbReference type="Proteomes" id="UP000471293"/>
    </source>
</evidence>
<gene>
    <name evidence="2" type="ORF">G3I29_01650</name>
</gene>
<sequence length="453" mass="49548">MGKERQRTRPAALDRLRVEIGAADRFITLVTWSCAAGMVLWSMLNATPYVRAHVAEGWENTAFVLPLVVDAAFVGALRADEIASRHGVKAGVWPVLLRLFTGASSVFLNIGGSWEKGDWTGVYQHLIAPGLLVLLAEAGPAWRRSLSAKLTKAEREAELEEREQADRARRQRQEDEDRQAASDRQEQERQRLQRLEDEERERRQKAEDEERALDLEERREASRAKRTLEARRLDLEEKRITTTADQRVSPLADSLASQQASKPVYAPTANGTPAAPVRVPVAPVAPAPHPGVWAPQARTGADNRAAVAPTADLRAAAADRPASTPAPSLAPRATDSAACARPAEPATAAPRQDAPVSVAAAQTTLPRVTARLDNEHQEQPPAKPAGPVKDWNLPGLPAEVRPGIDPVMLTDEQSRTRIRYGLNQGWTQRRIGEFAGRSATTVNKVKASMEFNA</sequence>
<feature type="region of interest" description="Disordered" evidence="1">
    <location>
        <begin position="244"/>
        <end position="358"/>
    </location>
</feature>
<feature type="compositionally biased region" description="Low complexity" evidence="1">
    <location>
        <begin position="337"/>
        <end position="350"/>
    </location>
</feature>
<dbReference type="Proteomes" id="UP000471293">
    <property type="component" value="Unassembled WGS sequence"/>
</dbReference>
<proteinExistence type="predicted"/>
<name>A0A6N9TXE0_STRHA</name>
<reference evidence="2 3" key="1">
    <citation type="submission" date="2020-01" db="EMBL/GenBank/DDBJ databases">
        <title>Insect and environment-associated Actinomycetes.</title>
        <authorList>
            <person name="Currrie C."/>
            <person name="Chevrette M."/>
            <person name="Carlson C."/>
            <person name="Stubbendieck R."/>
            <person name="Wendt-Pienkowski E."/>
        </authorList>
    </citation>
    <scope>NUCLEOTIDE SEQUENCE [LARGE SCALE GENOMIC DNA]</scope>
    <source>
        <strain evidence="2 3">SID11342</strain>
    </source>
</reference>